<accession>A0A7X5V2Z2</accession>
<dbReference type="RefSeq" id="WP_167301239.1">
    <property type="nucleotide sequence ID" value="NZ_CP170557.1"/>
</dbReference>
<evidence type="ECO:0000313" key="2">
    <source>
        <dbReference type="Proteomes" id="UP000564677"/>
    </source>
</evidence>
<gene>
    <name evidence="1" type="ORF">FHR20_003896</name>
</gene>
<comment type="caution">
    <text evidence="1">The sequence shown here is derived from an EMBL/GenBank/DDBJ whole genome shotgun (WGS) entry which is preliminary data.</text>
</comment>
<protein>
    <submittedName>
        <fullName evidence="1">Uncharacterized protein</fullName>
    </submittedName>
</protein>
<evidence type="ECO:0000313" key="1">
    <source>
        <dbReference type="EMBL" id="NIJ66918.1"/>
    </source>
</evidence>
<dbReference type="EMBL" id="JAASQV010000005">
    <property type="protein sequence ID" value="NIJ66918.1"/>
    <property type="molecule type" value="Genomic_DNA"/>
</dbReference>
<organism evidence="1 2">
    <name type="scientific">Sphingomonas leidyi</name>
    <dbReference type="NCBI Taxonomy" id="68569"/>
    <lineage>
        <taxon>Bacteria</taxon>
        <taxon>Pseudomonadati</taxon>
        <taxon>Pseudomonadota</taxon>
        <taxon>Alphaproteobacteria</taxon>
        <taxon>Sphingomonadales</taxon>
        <taxon>Sphingomonadaceae</taxon>
        <taxon>Sphingomonas</taxon>
    </lineage>
</organism>
<dbReference type="AlphaFoldDB" id="A0A7X5V2Z2"/>
<keyword evidence="2" id="KW-1185">Reference proteome</keyword>
<proteinExistence type="predicted"/>
<dbReference type="Proteomes" id="UP000564677">
    <property type="component" value="Unassembled WGS sequence"/>
</dbReference>
<reference evidence="1 2" key="1">
    <citation type="submission" date="2020-03" db="EMBL/GenBank/DDBJ databases">
        <title>Genomic Encyclopedia of Type Strains, Phase IV (KMG-IV): sequencing the most valuable type-strain genomes for metagenomic binning, comparative biology and taxonomic classification.</title>
        <authorList>
            <person name="Goeker M."/>
        </authorList>
    </citation>
    <scope>NUCLEOTIDE SEQUENCE [LARGE SCALE GENOMIC DNA]</scope>
    <source>
        <strain evidence="1 2">DSM 4733</strain>
    </source>
</reference>
<sequence length="183" mass="19097">MLQLHANIRAILIGSVGSIFLSGCQNTVILHYRQPANCYLFDSNPTGSPHTTTSAGSGMFLFYDIVSIENKASGAKDFNFNPAKLFANGDSKGNTVPGTPGASFTYLLTGIAVPKLVPKGTTSGSLGRVVINLPSDDPAALKTAQMNLLYKSASGESVLLARDPGPAPKFLDPCTPANVNALP</sequence>
<name>A0A7X5V2Z2_9SPHN</name>